<dbReference type="Proteomes" id="UP000273443">
    <property type="component" value="Chromosome"/>
</dbReference>
<sequence>MKARRLEFGYLKSISSADEKSFPMLIRTVSMKELLVIFPSIIIGLILFLKHEIIYAAIPFMLAFYVLFYNEKSVPFYYQFLAFIEDFLVTEQKGKKPKEKKPSRINRDYFKKYKKELEQLSTATLALSVILYIIQLELYTGKINIGMLVGLSVIAGLLVAFVVIKLSDLVSKQ</sequence>
<evidence type="ECO:0000313" key="17">
    <source>
        <dbReference type="Proteomes" id="UP000275843"/>
    </source>
</evidence>
<reference evidence="2" key="3">
    <citation type="submission" date="2018-10" db="EMBL/GenBank/DDBJ databases">
        <authorList>
            <person name="McCarthy S."/>
            <person name="Gradnigo J."/>
            <person name="Johnson T."/>
            <person name="Payne S."/>
            <person name="Lipzen A."/>
            <person name="Schackwitz W."/>
            <person name="Martin J."/>
            <person name="Moriyama E."/>
            <person name="Blum P."/>
        </authorList>
    </citation>
    <scope>NUCLEOTIDE SEQUENCE</scope>
    <source>
        <strain evidence="2">SARC-B</strain>
        <strain evidence="3">SARC-C</strain>
        <strain evidence="4">SULA</strain>
    </source>
</reference>
<dbReference type="GeneID" id="38468205"/>
<dbReference type="AlphaFoldDB" id="A0A0E3K5X5"/>
<dbReference type="Proteomes" id="UP000033085">
    <property type="component" value="Chromosome"/>
</dbReference>
<evidence type="ECO:0000313" key="5">
    <source>
        <dbReference type="EMBL" id="AZF68325.1"/>
    </source>
</evidence>
<dbReference type="RefSeq" id="WP_009992629.1">
    <property type="nucleotide sequence ID" value="NZ_CP011055.2"/>
</dbReference>
<evidence type="ECO:0000313" key="19">
    <source>
        <dbReference type="Proteomes" id="UP000282269"/>
    </source>
</evidence>
<evidence type="ECO:0000313" key="6">
    <source>
        <dbReference type="EMBL" id="AZF70945.1"/>
    </source>
</evidence>
<dbReference type="EMBL" id="CP011055">
    <property type="protein sequence ID" value="AKA73845.1"/>
    <property type="molecule type" value="Genomic_DNA"/>
</dbReference>
<dbReference type="KEGG" id="ssoa:SULA_1586"/>
<dbReference type="KEGG" id="ssof:SULC_1585"/>
<dbReference type="EMBL" id="CP033238">
    <property type="protein sequence ID" value="AZF76189.1"/>
    <property type="molecule type" value="Genomic_DNA"/>
</dbReference>
<keyword evidence="1" id="KW-0812">Transmembrane</keyword>
<reference evidence="11 12" key="1">
    <citation type="journal article" date="2015" name="Genome Announc.">
        <title>Complete Genome Sequence of Sulfolobus solfataricus Strain 98/2 and Evolved Derivatives.</title>
        <authorList>
            <person name="McCarthy S."/>
            <person name="Gradnigo J."/>
            <person name="Johnson T."/>
            <person name="Payne S."/>
            <person name="Lipzen A."/>
            <person name="Martin J."/>
            <person name="Schackwitz W."/>
            <person name="Moriyama E."/>
            <person name="Blum P."/>
        </authorList>
    </citation>
    <scope>NUCLEOTIDE SEQUENCE [LARGE SCALE GENOMIC DNA]</scope>
    <source>
        <strain evidence="11">98/2 SULC</strain>
        <strain evidence="2">SARC-B</strain>
        <strain evidence="3">SARC-C</strain>
        <strain evidence="4 13">SULA</strain>
        <strain evidence="12">SULB</strain>
    </source>
</reference>
<feature type="transmembrane region" description="Helical" evidence="1">
    <location>
        <begin position="29"/>
        <end position="47"/>
    </location>
</feature>
<evidence type="ECO:0000313" key="8">
    <source>
        <dbReference type="EMBL" id="AZF76189.1"/>
    </source>
</evidence>
<dbReference type="EMBL" id="CP011056">
    <property type="protein sequence ID" value="AKA76543.1"/>
    <property type="molecule type" value="Genomic_DNA"/>
</dbReference>
<feature type="transmembrane region" description="Helical" evidence="1">
    <location>
        <begin position="53"/>
        <end position="70"/>
    </location>
</feature>
<dbReference type="EMBL" id="CP011057">
    <property type="protein sequence ID" value="AKA79236.1"/>
    <property type="molecule type" value="Genomic_DNA"/>
</dbReference>
<feature type="transmembrane region" description="Helical" evidence="1">
    <location>
        <begin position="145"/>
        <end position="164"/>
    </location>
</feature>
<dbReference type="Proteomes" id="UP000282269">
    <property type="component" value="Chromosome"/>
</dbReference>
<dbReference type="Proteomes" id="UP000278715">
    <property type="component" value="Chromosome"/>
</dbReference>
<evidence type="ECO:0000313" key="12">
    <source>
        <dbReference type="Proteomes" id="UP000033085"/>
    </source>
</evidence>
<dbReference type="Proteomes" id="UP000273194">
    <property type="component" value="Chromosome"/>
</dbReference>
<gene>
    <name evidence="4" type="ORF">SULA_1586</name>
    <name evidence="2" type="ORF">SULB_1587</name>
    <name evidence="3" type="ORF">SULC_1585</name>
    <name evidence="5" type="ORF">SULG_07935</name>
    <name evidence="6" type="ORF">SULH_07935</name>
    <name evidence="7" type="ORF">SULI_07935</name>
    <name evidence="8" type="ORF">SULM_07935</name>
    <name evidence="9" type="ORF">SULN_07935</name>
    <name evidence="10" type="ORF">SULO_07945</name>
</gene>
<proteinExistence type="predicted"/>
<evidence type="ECO:0000313" key="13">
    <source>
        <dbReference type="Proteomes" id="UP000033106"/>
    </source>
</evidence>
<dbReference type="EMBL" id="CP033236">
    <property type="protein sequence ID" value="AZF70945.1"/>
    <property type="molecule type" value="Genomic_DNA"/>
</dbReference>
<feature type="transmembrane region" description="Helical" evidence="1">
    <location>
        <begin position="120"/>
        <end position="139"/>
    </location>
</feature>
<evidence type="ECO:0000313" key="3">
    <source>
        <dbReference type="EMBL" id="AKA76543.1"/>
    </source>
</evidence>
<evidence type="ECO:0000313" key="11">
    <source>
        <dbReference type="Proteomes" id="UP000033057"/>
    </source>
</evidence>
<dbReference type="EMBL" id="CP033237">
    <property type="protein sequence ID" value="AZF73565.1"/>
    <property type="molecule type" value="Genomic_DNA"/>
</dbReference>
<keyword evidence="1" id="KW-1133">Transmembrane helix</keyword>
<evidence type="ECO:0000313" key="7">
    <source>
        <dbReference type="EMBL" id="AZF73565.1"/>
    </source>
</evidence>
<dbReference type="Proteomes" id="UP000267993">
    <property type="component" value="Chromosome"/>
</dbReference>
<organism evidence="2 12">
    <name type="scientific">Saccharolobus solfataricus</name>
    <name type="common">Sulfolobus solfataricus</name>
    <dbReference type="NCBI Taxonomy" id="2287"/>
    <lineage>
        <taxon>Archaea</taxon>
        <taxon>Thermoproteota</taxon>
        <taxon>Thermoprotei</taxon>
        <taxon>Sulfolobales</taxon>
        <taxon>Sulfolobaceae</taxon>
        <taxon>Saccharolobus</taxon>
    </lineage>
</organism>
<dbReference type="EMBL" id="CP033239">
    <property type="protein sequence ID" value="AZF78799.1"/>
    <property type="molecule type" value="Genomic_DNA"/>
</dbReference>
<dbReference type="PATRIC" id="fig|2287.6.peg.1635"/>
<dbReference type="EMBL" id="CP033240">
    <property type="protein sequence ID" value="AZF81403.1"/>
    <property type="molecule type" value="Genomic_DNA"/>
</dbReference>
<evidence type="ECO:0000256" key="1">
    <source>
        <dbReference type="SAM" id="Phobius"/>
    </source>
</evidence>
<accession>A0A0E3K5X5</accession>
<evidence type="ECO:0000313" key="15">
    <source>
        <dbReference type="Proteomes" id="UP000273194"/>
    </source>
</evidence>
<evidence type="ECO:0000313" key="10">
    <source>
        <dbReference type="EMBL" id="AZF81403.1"/>
    </source>
</evidence>
<dbReference type="Proteomes" id="UP000033057">
    <property type="component" value="Chromosome"/>
</dbReference>
<dbReference type="Proteomes" id="UP000033106">
    <property type="component" value="Chromosome"/>
</dbReference>
<dbReference type="Proteomes" id="UP000275843">
    <property type="component" value="Chromosome"/>
</dbReference>
<evidence type="ECO:0000313" key="2">
    <source>
        <dbReference type="EMBL" id="AKA73845.1"/>
    </source>
</evidence>
<name>A0A0E3K5X5_SACSO</name>
<evidence type="ECO:0000313" key="9">
    <source>
        <dbReference type="EMBL" id="AZF78799.1"/>
    </source>
</evidence>
<evidence type="ECO:0000313" key="4">
    <source>
        <dbReference type="EMBL" id="AKA79236.1"/>
    </source>
</evidence>
<evidence type="ECO:0000313" key="18">
    <source>
        <dbReference type="Proteomes" id="UP000278715"/>
    </source>
</evidence>
<protein>
    <submittedName>
        <fullName evidence="2">Uncharacterized protein</fullName>
    </submittedName>
</protein>
<dbReference type="EMBL" id="CP033235">
    <property type="protein sequence ID" value="AZF68325.1"/>
    <property type="molecule type" value="Genomic_DNA"/>
</dbReference>
<evidence type="ECO:0000313" key="16">
    <source>
        <dbReference type="Proteomes" id="UP000273443"/>
    </source>
</evidence>
<evidence type="ECO:0000313" key="14">
    <source>
        <dbReference type="Proteomes" id="UP000267993"/>
    </source>
</evidence>
<dbReference type="KEGG" id="ssol:SULB_1587"/>
<keyword evidence="1" id="KW-0472">Membrane</keyword>
<reference evidence="14 15" key="2">
    <citation type="journal article" date="2018" name="Proc. Natl. Acad. Sci. U.S.A.">
        <title>Nonmutational mechanism of inheritance in the Archaeon Sulfolobus solfataricus.</title>
        <authorList>
            <person name="Payne S."/>
            <person name="McCarthy S."/>
            <person name="Johnson T."/>
            <person name="North E."/>
            <person name="Blum P."/>
        </authorList>
    </citation>
    <scope>NUCLEOTIDE SEQUENCE [LARGE SCALE GENOMIC DNA]</scope>
    <source>
        <strain evidence="6 14">SARC-H</strain>
        <strain evidence="7 17">SARC-I</strain>
        <strain evidence="9 18">SARC-N</strain>
        <strain evidence="10 19">SARC-O</strain>
        <strain evidence="5 15">SULG</strain>
        <strain evidence="8 16">SULM</strain>
    </source>
</reference>